<dbReference type="Pfam" id="PF00067">
    <property type="entry name" value="p450"/>
    <property type="match status" value="1"/>
</dbReference>
<evidence type="ECO:0000313" key="11">
    <source>
        <dbReference type="Proteomes" id="UP001236014"/>
    </source>
</evidence>
<dbReference type="InterPro" id="IPR002397">
    <property type="entry name" value="Cyt_P450_B"/>
</dbReference>
<proteinExistence type="inferred from homology"/>
<dbReference type="GO" id="GO:0005506">
    <property type="term" value="F:iron ion binding"/>
    <property type="evidence" value="ECO:0007669"/>
    <property type="project" value="InterPro"/>
</dbReference>
<evidence type="ECO:0000256" key="1">
    <source>
        <dbReference type="ARBA" id="ARBA00004660"/>
    </source>
</evidence>
<accession>A0A9Y2MZ19</accession>
<evidence type="ECO:0000256" key="3">
    <source>
        <dbReference type="ARBA" id="ARBA00022617"/>
    </source>
</evidence>
<keyword evidence="7 9" id="KW-0503">Monooxygenase</keyword>
<keyword evidence="4 9" id="KW-0479">Metal-binding</keyword>
<dbReference type="Gene3D" id="1.10.630.10">
    <property type="entry name" value="Cytochrome P450"/>
    <property type="match status" value="1"/>
</dbReference>
<dbReference type="InterPro" id="IPR017972">
    <property type="entry name" value="Cyt_P450_CS"/>
</dbReference>
<dbReference type="PANTHER" id="PTHR46696:SF1">
    <property type="entry name" value="CYTOCHROME P450 YJIB-RELATED"/>
    <property type="match status" value="1"/>
</dbReference>
<evidence type="ECO:0000256" key="8">
    <source>
        <dbReference type="ARBA" id="ARBA00055433"/>
    </source>
</evidence>
<comment type="pathway">
    <text evidence="1">Antibiotic biosynthesis; vancomycin biosynthesis.</text>
</comment>
<dbReference type="KEGG" id="acab:QRX50_35365"/>
<comment type="similarity">
    <text evidence="2 9">Belongs to the cytochrome P450 family.</text>
</comment>
<reference evidence="10 11" key="1">
    <citation type="submission" date="2023-06" db="EMBL/GenBank/DDBJ databases">
        <authorList>
            <person name="Oyuntsetseg B."/>
            <person name="Kim S.B."/>
        </authorList>
    </citation>
    <scope>NUCLEOTIDE SEQUENCE [LARGE SCALE GENOMIC DNA]</scope>
    <source>
        <strain evidence="10 11">2-15</strain>
    </source>
</reference>
<keyword evidence="5 9" id="KW-0560">Oxidoreductase</keyword>
<evidence type="ECO:0000256" key="6">
    <source>
        <dbReference type="ARBA" id="ARBA00023004"/>
    </source>
</evidence>
<dbReference type="CDD" id="cd11030">
    <property type="entry name" value="CYP105-like"/>
    <property type="match status" value="1"/>
</dbReference>
<dbReference type="AlphaFoldDB" id="A0A9Y2MZ19"/>
<dbReference type="PRINTS" id="PR00359">
    <property type="entry name" value="BP450"/>
</dbReference>
<dbReference type="PROSITE" id="PS00086">
    <property type="entry name" value="CYTOCHROME_P450"/>
    <property type="match status" value="1"/>
</dbReference>
<dbReference type="FunFam" id="1.10.630.10:FF:000018">
    <property type="entry name" value="Cytochrome P450 monooxygenase"/>
    <property type="match status" value="1"/>
</dbReference>
<organism evidence="10 11">
    <name type="scientific">Amycolatopsis carbonis</name>
    <dbReference type="NCBI Taxonomy" id="715471"/>
    <lineage>
        <taxon>Bacteria</taxon>
        <taxon>Bacillati</taxon>
        <taxon>Actinomycetota</taxon>
        <taxon>Actinomycetes</taxon>
        <taxon>Pseudonocardiales</taxon>
        <taxon>Pseudonocardiaceae</taxon>
        <taxon>Amycolatopsis</taxon>
    </lineage>
</organism>
<evidence type="ECO:0000313" key="10">
    <source>
        <dbReference type="EMBL" id="WIX84116.1"/>
    </source>
</evidence>
<evidence type="ECO:0000256" key="9">
    <source>
        <dbReference type="RuleBase" id="RU000461"/>
    </source>
</evidence>
<keyword evidence="6 9" id="KW-0408">Iron</keyword>
<comment type="function">
    <text evidence="8">Involved in the coupling of aromatic side chains of the heptapeptide of vancomycin.</text>
</comment>
<name>A0A9Y2MZ19_9PSEU</name>
<dbReference type="InterPro" id="IPR036396">
    <property type="entry name" value="Cyt_P450_sf"/>
</dbReference>
<sequence>MTRGCPFDPPPELTKLREEDPVTRVRLWDGSTPWLVTRYDDVREILLDPRISSDTSRPGYPHPSAATATRRMHFINMDNPDHDRHRRLLTRYFAVKRLEGLRPRIQHIVDELIDQMLAGPTPVDLVEAFALPLPSLVICELLGVPYADRDLFHRTSKTIVSRHATPEEMQAATTELHEYLGDLVESKGVDPGEDVFSRLAVEQLRTGQMSRDEIADMGLLLLVAGHETTANMIALGTLALLRHPEQLAEVRAADDPALIAGTVEELLRYLTIPHLGRRRVALEDVEIGGQTIRAGEGVIVATDVANRDPEVFDEPDRFDVHRNARHHVAFGYGIHQCLGQPLARVELQIVYGTLYRRIPTLALAQPFEEVEFKHEMLAYGVHRLPVTW</sequence>
<dbReference type="Proteomes" id="UP001236014">
    <property type="component" value="Chromosome"/>
</dbReference>
<dbReference type="GO" id="GO:0004497">
    <property type="term" value="F:monooxygenase activity"/>
    <property type="evidence" value="ECO:0007669"/>
    <property type="project" value="UniProtKB-KW"/>
</dbReference>
<keyword evidence="11" id="KW-1185">Reference proteome</keyword>
<protein>
    <submittedName>
        <fullName evidence="10">Cytochrome P450</fullName>
    </submittedName>
</protein>
<dbReference type="PANTHER" id="PTHR46696">
    <property type="entry name" value="P450, PUTATIVE (EUROFUNG)-RELATED"/>
    <property type="match status" value="1"/>
</dbReference>
<evidence type="ECO:0000256" key="4">
    <source>
        <dbReference type="ARBA" id="ARBA00022723"/>
    </source>
</evidence>
<evidence type="ECO:0000256" key="7">
    <source>
        <dbReference type="ARBA" id="ARBA00023033"/>
    </source>
</evidence>
<dbReference type="InterPro" id="IPR001128">
    <property type="entry name" value="Cyt_P450"/>
</dbReference>
<evidence type="ECO:0000256" key="5">
    <source>
        <dbReference type="ARBA" id="ARBA00023002"/>
    </source>
</evidence>
<gene>
    <name evidence="10" type="ORF">QRX50_35365</name>
</gene>
<dbReference type="PRINTS" id="PR00385">
    <property type="entry name" value="P450"/>
</dbReference>
<dbReference type="GO" id="GO:0020037">
    <property type="term" value="F:heme binding"/>
    <property type="evidence" value="ECO:0007669"/>
    <property type="project" value="InterPro"/>
</dbReference>
<keyword evidence="3 9" id="KW-0349">Heme</keyword>
<dbReference type="GO" id="GO:0016705">
    <property type="term" value="F:oxidoreductase activity, acting on paired donors, with incorporation or reduction of molecular oxygen"/>
    <property type="evidence" value="ECO:0007669"/>
    <property type="project" value="InterPro"/>
</dbReference>
<dbReference type="EMBL" id="CP127294">
    <property type="protein sequence ID" value="WIX84116.1"/>
    <property type="molecule type" value="Genomic_DNA"/>
</dbReference>
<evidence type="ECO:0000256" key="2">
    <source>
        <dbReference type="ARBA" id="ARBA00010617"/>
    </source>
</evidence>
<dbReference type="SUPFAM" id="SSF48264">
    <property type="entry name" value="Cytochrome P450"/>
    <property type="match status" value="1"/>
</dbReference>